<feature type="compositionally biased region" description="Basic and acidic residues" evidence="1">
    <location>
        <begin position="1"/>
        <end position="19"/>
    </location>
</feature>
<organism evidence="2 3">
    <name type="scientific">Thermochromatium tepidum ATCC 43061</name>
    <dbReference type="NCBI Taxonomy" id="316276"/>
    <lineage>
        <taxon>Bacteria</taxon>
        <taxon>Pseudomonadati</taxon>
        <taxon>Pseudomonadota</taxon>
        <taxon>Gammaproteobacteria</taxon>
        <taxon>Chromatiales</taxon>
        <taxon>Chromatiaceae</taxon>
        <taxon>Thermochromatium</taxon>
    </lineage>
</organism>
<keyword evidence="3" id="KW-1185">Reference proteome</keyword>
<dbReference type="EMBL" id="CP039268">
    <property type="protein sequence ID" value="QGU33653.1"/>
    <property type="molecule type" value="Genomic_DNA"/>
</dbReference>
<protein>
    <submittedName>
        <fullName evidence="2">Uncharacterized protein</fullName>
    </submittedName>
</protein>
<gene>
    <name evidence="2" type="ORF">E6P07_12095</name>
</gene>
<dbReference type="RefSeq" id="WP_153975842.1">
    <property type="nucleotide sequence ID" value="NZ_CP039268.1"/>
</dbReference>
<name>A0A6I6EAC1_THETI</name>
<evidence type="ECO:0000313" key="2">
    <source>
        <dbReference type="EMBL" id="QGU33653.1"/>
    </source>
</evidence>
<reference evidence="2 3" key="1">
    <citation type="submission" date="2019-12" db="EMBL/GenBank/DDBJ databases">
        <title>The complete genome of the thermophilic, anoxygenic phototrophic gammaproteobacterium Thermochromatium tepidum.</title>
        <authorList>
            <person name="Sattley W.M."/>
            <person name="Swingley W.D."/>
            <person name="Burchell B.M."/>
            <person name="Gurbani S.A."/>
            <person name="Kujawa C.M."/>
            <person name="Nuccio D.A."/>
            <person name="Schladweiler J."/>
            <person name="Shaffer K.N."/>
            <person name="Stokes L.M."/>
            <person name="Touchman J.W."/>
            <person name="Blankenship R.E."/>
            <person name="Madigan M.T."/>
        </authorList>
    </citation>
    <scope>NUCLEOTIDE SEQUENCE [LARGE SCALE GENOMIC DNA]</scope>
    <source>
        <strain evidence="2 3">ATCC 43061</strain>
    </source>
</reference>
<dbReference type="KEGG" id="ttp:E6P07_12095"/>
<dbReference type="AlphaFoldDB" id="A0A6I6EAC1"/>
<proteinExistence type="predicted"/>
<dbReference type="Proteomes" id="UP000426424">
    <property type="component" value="Chromosome"/>
</dbReference>
<feature type="region of interest" description="Disordered" evidence="1">
    <location>
        <begin position="1"/>
        <end position="50"/>
    </location>
</feature>
<sequence length="83" mass="9496">MSLDDMAERARADDKGIHDRRARTASQMDEAEAIDRGDIESAGISEIPMMDEHKRRTFRVIRASAETTRHLSAKVPRRMIDGW</sequence>
<evidence type="ECO:0000256" key="1">
    <source>
        <dbReference type="SAM" id="MobiDB-lite"/>
    </source>
</evidence>
<evidence type="ECO:0000313" key="3">
    <source>
        <dbReference type="Proteomes" id="UP000426424"/>
    </source>
</evidence>
<accession>A0A6I6EAC1</accession>